<dbReference type="Proteomes" id="UP000639274">
    <property type="component" value="Chromosome"/>
</dbReference>
<name>A0A974Y1H7_9GAMM</name>
<reference evidence="2 3" key="1">
    <citation type="submission" date="2021-03" db="EMBL/GenBank/DDBJ databases">
        <title>Lysobacter sp. nov. isolated from soil of gangwondo yeongwol, south Korea.</title>
        <authorList>
            <person name="Kim K.R."/>
            <person name="Kim K.H."/>
            <person name="Jeon C.O."/>
        </authorList>
    </citation>
    <scope>NUCLEOTIDE SEQUENCE [LARGE SCALE GENOMIC DNA]</scope>
    <source>
        <strain evidence="2 3">R19</strain>
    </source>
</reference>
<evidence type="ECO:0000313" key="3">
    <source>
        <dbReference type="Proteomes" id="UP000639274"/>
    </source>
</evidence>
<dbReference type="KEGG" id="lsf:I8J32_002475"/>
<gene>
    <name evidence="2" type="ORF">I8J32_002475</name>
</gene>
<dbReference type="RefSeq" id="WP_200615407.1">
    <property type="nucleotide sequence ID" value="NZ_CP071518.1"/>
</dbReference>
<keyword evidence="3" id="KW-1185">Reference proteome</keyword>
<evidence type="ECO:0000256" key="1">
    <source>
        <dbReference type="SAM" id="SignalP"/>
    </source>
</evidence>
<accession>A0A974Y1H7</accession>
<dbReference type="InterPro" id="IPR011473">
    <property type="entry name" value="DUF1579"/>
</dbReference>
<proteinExistence type="predicted"/>
<dbReference type="EMBL" id="CP071518">
    <property type="protein sequence ID" value="QSX78813.1"/>
    <property type="molecule type" value="Genomic_DNA"/>
</dbReference>
<keyword evidence="1" id="KW-0732">Signal</keyword>
<dbReference type="Pfam" id="PF07617">
    <property type="entry name" value="DUF1579"/>
    <property type="match status" value="1"/>
</dbReference>
<protein>
    <submittedName>
        <fullName evidence="2">DUF1579 domain-containing protein</fullName>
    </submittedName>
</protein>
<dbReference type="AlphaFoldDB" id="A0A974Y1H7"/>
<evidence type="ECO:0000313" key="2">
    <source>
        <dbReference type="EMBL" id="QSX78813.1"/>
    </source>
</evidence>
<feature type="chain" id="PRO_5037609427" evidence="1">
    <location>
        <begin position="32"/>
        <end position="213"/>
    </location>
</feature>
<organism evidence="2 3">
    <name type="scientific">Agrilutibacter solisilvae</name>
    <dbReference type="NCBI Taxonomy" id="2763317"/>
    <lineage>
        <taxon>Bacteria</taxon>
        <taxon>Pseudomonadati</taxon>
        <taxon>Pseudomonadota</taxon>
        <taxon>Gammaproteobacteria</taxon>
        <taxon>Lysobacterales</taxon>
        <taxon>Lysobacteraceae</taxon>
        <taxon>Agrilutibacter</taxon>
    </lineage>
</organism>
<feature type="signal peptide" evidence="1">
    <location>
        <begin position="1"/>
        <end position="31"/>
    </location>
</feature>
<sequence length="213" mass="23824">MQSRLMPKPRRPLSATLCLWAAMALPSIAAAQENAPAAPPMSPEQQAMMQAWQKASTPGEPHQRLAQQFAGTWNTRQSMWMEPSAAPSIETGTAVNTAIYGGRQLRMDYKGAFMGQPYEGLGFSGYDNIKGKYVSSWMDNMSTSVFLAEGDYDPATRTYTYRGQMPDPMKPGIVVPVRNVVRVVDKDHHVFEMHETRDGKEVKTMQIEYTRAK</sequence>